<dbReference type="Pfam" id="PF01357">
    <property type="entry name" value="Expansin_C"/>
    <property type="match status" value="1"/>
</dbReference>
<accession>A0A022RIZ8</accession>
<dbReference type="PhylomeDB" id="A0A022RIZ8"/>
<dbReference type="InterPro" id="IPR036749">
    <property type="entry name" value="Expansin_CBD_sf"/>
</dbReference>
<dbReference type="InterPro" id="IPR007117">
    <property type="entry name" value="Expansin_CBD"/>
</dbReference>
<feature type="domain" description="Expansin-like CBD" evidence="3">
    <location>
        <begin position="40"/>
        <end position="122"/>
    </location>
</feature>
<evidence type="ECO:0000256" key="2">
    <source>
        <dbReference type="ARBA" id="ARBA00022525"/>
    </source>
</evidence>
<sequence length="126" mass="13470">MDSNCTRINKTCATSFHIPVQCTYSNIGIQFKIDIGSNANYLAFAIEFVNGDGDIGAAAISSSNSNGWLSMKQSWGATWSVGIPEGVSGPYSVKVTTIESQKTAIANNVIPANWSKGQNYRSNVNV</sequence>
<keyword evidence="5" id="KW-1185">Reference proteome</keyword>
<dbReference type="STRING" id="4155.A0A022RIZ8"/>
<dbReference type="PANTHER" id="PTHR31692">
    <property type="entry name" value="EXPANSIN-B3"/>
    <property type="match status" value="1"/>
</dbReference>
<dbReference type="Proteomes" id="UP000030748">
    <property type="component" value="Unassembled WGS sequence"/>
</dbReference>
<organism evidence="4 5">
    <name type="scientific">Erythranthe guttata</name>
    <name type="common">Yellow monkey flower</name>
    <name type="synonym">Mimulus guttatus</name>
    <dbReference type="NCBI Taxonomy" id="4155"/>
    <lineage>
        <taxon>Eukaryota</taxon>
        <taxon>Viridiplantae</taxon>
        <taxon>Streptophyta</taxon>
        <taxon>Embryophyta</taxon>
        <taxon>Tracheophyta</taxon>
        <taxon>Spermatophyta</taxon>
        <taxon>Magnoliopsida</taxon>
        <taxon>eudicotyledons</taxon>
        <taxon>Gunneridae</taxon>
        <taxon>Pentapetalae</taxon>
        <taxon>asterids</taxon>
        <taxon>lamiids</taxon>
        <taxon>Lamiales</taxon>
        <taxon>Phrymaceae</taxon>
        <taxon>Erythranthe</taxon>
    </lineage>
</organism>
<dbReference type="EMBL" id="KI630401">
    <property type="protein sequence ID" value="EYU40407.1"/>
    <property type="molecule type" value="Genomic_DNA"/>
</dbReference>
<dbReference type="GO" id="GO:0005576">
    <property type="term" value="C:extracellular region"/>
    <property type="evidence" value="ECO:0007669"/>
    <property type="project" value="UniProtKB-SubCell"/>
</dbReference>
<evidence type="ECO:0000313" key="5">
    <source>
        <dbReference type="Proteomes" id="UP000030748"/>
    </source>
</evidence>
<dbReference type="SUPFAM" id="SSF49590">
    <property type="entry name" value="PHL pollen allergen"/>
    <property type="match status" value="1"/>
</dbReference>
<name>A0A022RIZ8_ERYGU</name>
<evidence type="ECO:0000313" key="4">
    <source>
        <dbReference type="EMBL" id="EYU40407.1"/>
    </source>
</evidence>
<dbReference type="PANTHER" id="PTHR31692:SF56">
    <property type="entry name" value="EXPANSIN-B2-RELATED"/>
    <property type="match status" value="1"/>
</dbReference>
<comment type="subcellular location">
    <subcellularLocation>
        <location evidence="1">Secreted</location>
    </subcellularLocation>
</comment>
<gene>
    <name evidence="4" type="ORF">MIMGU_mgv1a019876mg</name>
</gene>
<evidence type="ECO:0000259" key="3">
    <source>
        <dbReference type="PROSITE" id="PS50843"/>
    </source>
</evidence>
<proteinExistence type="predicted"/>
<dbReference type="AlphaFoldDB" id="A0A022RIZ8"/>
<dbReference type="Gene3D" id="2.60.40.760">
    <property type="entry name" value="Expansin, cellulose-binding-like domain"/>
    <property type="match status" value="1"/>
</dbReference>
<dbReference type="InterPro" id="IPR005795">
    <property type="entry name" value="LolPI"/>
</dbReference>
<reference evidence="4 5" key="1">
    <citation type="journal article" date="2013" name="Proc. Natl. Acad. Sci. U.S.A.">
        <title>Fine-scale variation in meiotic recombination in Mimulus inferred from population shotgun sequencing.</title>
        <authorList>
            <person name="Hellsten U."/>
            <person name="Wright K.M."/>
            <person name="Jenkins J."/>
            <person name="Shu S."/>
            <person name="Yuan Y."/>
            <person name="Wessler S.R."/>
            <person name="Schmutz J."/>
            <person name="Willis J.H."/>
            <person name="Rokhsar D.S."/>
        </authorList>
    </citation>
    <scope>NUCLEOTIDE SEQUENCE [LARGE SCALE GENOMIC DNA]</scope>
    <source>
        <strain evidence="5">cv. DUN x IM62</strain>
    </source>
</reference>
<evidence type="ECO:0000256" key="1">
    <source>
        <dbReference type="ARBA" id="ARBA00004613"/>
    </source>
</evidence>
<protein>
    <recommendedName>
        <fullName evidence="3">Expansin-like CBD domain-containing protein</fullName>
    </recommendedName>
</protein>
<keyword evidence="2" id="KW-0964">Secreted</keyword>
<dbReference type="PRINTS" id="PR00829">
    <property type="entry name" value="LOLP1ALLERGN"/>
</dbReference>
<dbReference type="PROSITE" id="PS50843">
    <property type="entry name" value="EXPANSIN_CBD"/>
    <property type="match status" value="1"/>
</dbReference>